<feature type="transmembrane region" description="Helical" evidence="1">
    <location>
        <begin position="207"/>
        <end position="230"/>
    </location>
</feature>
<evidence type="ECO:0000313" key="3">
    <source>
        <dbReference type="Proteomes" id="UP001610446"/>
    </source>
</evidence>
<keyword evidence="3" id="KW-1185">Reference proteome</keyword>
<proteinExistence type="predicted"/>
<name>A0ABR4K1G4_9EURO</name>
<gene>
    <name evidence="2" type="ORF">BJY01DRAFT_247347</name>
</gene>
<feature type="transmembrane region" description="Helical" evidence="1">
    <location>
        <begin position="143"/>
        <end position="161"/>
    </location>
</feature>
<dbReference type="Proteomes" id="UP001610446">
    <property type="component" value="Unassembled WGS sequence"/>
</dbReference>
<feature type="transmembrane region" description="Helical" evidence="1">
    <location>
        <begin position="173"/>
        <end position="195"/>
    </location>
</feature>
<keyword evidence="1" id="KW-1133">Transmembrane helix</keyword>
<organism evidence="2 3">
    <name type="scientific">Aspergillus pseudoustus</name>
    <dbReference type="NCBI Taxonomy" id="1810923"/>
    <lineage>
        <taxon>Eukaryota</taxon>
        <taxon>Fungi</taxon>
        <taxon>Dikarya</taxon>
        <taxon>Ascomycota</taxon>
        <taxon>Pezizomycotina</taxon>
        <taxon>Eurotiomycetes</taxon>
        <taxon>Eurotiomycetidae</taxon>
        <taxon>Eurotiales</taxon>
        <taxon>Aspergillaceae</taxon>
        <taxon>Aspergillus</taxon>
        <taxon>Aspergillus subgen. Nidulantes</taxon>
    </lineage>
</organism>
<accession>A0ABR4K1G4</accession>
<feature type="transmembrane region" description="Helical" evidence="1">
    <location>
        <begin position="60"/>
        <end position="81"/>
    </location>
</feature>
<keyword evidence="1" id="KW-0472">Membrane</keyword>
<feature type="transmembrane region" description="Helical" evidence="1">
    <location>
        <begin position="107"/>
        <end position="123"/>
    </location>
</feature>
<comment type="caution">
    <text evidence="2">The sequence shown here is derived from an EMBL/GenBank/DDBJ whole genome shotgun (WGS) entry which is preliminary data.</text>
</comment>
<reference evidence="2 3" key="1">
    <citation type="submission" date="2024-07" db="EMBL/GenBank/DDBJ databases">
        <title>Section-level genome sequencing and comparative genomics of Aspergillus sections Usti and Cavernicolus.</title>
        <authorList>
            <consortium name="Lawrence Berkeley National Laboratory"/>
            <person name="Nybo J.L."/>
            <person name="Vesth T.C."/>
            <person name="Theobald S."/>
            <person name="Frisvad J.C."/>
            <person name="Larsen T.O."/>
            <person name="Kjaerboelling I."/>
            <person name="Rothschild-Mancinelli K."/>
            <person name="Lyhne E.K."/>
            <person name="Kogle M.E."/>
            <person name="Barry K."/>
            <person name="Clum A."/>
            <person name="Na H."/>
            <person name="Ledsgaard L."/>
            <person name="Lin J."/>
            <person name="Lipzen A."/>
            <person name="Kuo A."/>
            <person name="Riley R."/>
            <person name="Mondo S."/>
            <person name="Labutti K."/>
            <person name="Haridas S."/>
            <person name="Pangalinan J."/>
            <person name="Salamov A.A."/>
            <person name="Simmons B.A."/>
            <person name="Magnuson J.K."/>
            <person name="Chen J."/>
            <person name="Drula E."/>
            <person name="Henrissat B."/>
            <person name="Wiebenga A."/>
            <person name="Lubbers R.J."/>
            <person name="Gomes A.C."/>
            <person name="Makela M.R."/>
            <person name="Stajich J."/>
            <person name="Grigoriev I.V."/>
            <person name="Mortensen U.H."/>
            <person name="De Vries R.P."/>
            <person name="Baker S.E."/>
            <person name="Andersen M.R."/>
        </authorList>
    </citation>
    <scope>NUCLEOTIDE SEQUENCE [LARGE SCALE GENOMIC DNA]</scope>
    <source>
        <strain evidence="2 3">CBS 123904</strain>
    </source>
</reference>
<sequence length="275" mass="31589">MSFRVAASHILHRRSVDEKWNLDPYKINRIKEQTRLRWVTFSLGTLPQYIKLFGSKGIPISTAFGALYLASWLIFELLFWAAEIDHYAVQPVLAVPASSHNRWRRRLWALLALFANALVYTAPSPFFLTGPWPRFSVNIVPDLAFGLFRYGIMGLWFCLLPDIRLRHHLTRSTVFLVSFPLCLLALLPMLISLWLGGQGMSLNHEDVLTNIILMSISDWAMGVAFVALMFDNGLWGMKGCDIMRLSTFTHLPLLYYCTLYEPAGTHQPPWMRWLG</sequence>
<evidence type="ECO:0000256" key="1">
    <source>
        <dbReference type="SAM" id="Phobius"/>
    </source>
</evidence>
<keyword evidence="1" id="KW-0812">Transmembrane</keyword>
<evidence type="ECO:0000313" key="2">
    <source>
        <dbReference type="EMBL" id="KAL2846174.1"/>
    </source>
</evidence>
<dbReference type="EMBL" id="JBFXLU010000065">
    <property type="protein sequence ID" value="KAL2846174.1"/>
    <property type="molecule type" value="Genomic_DNA"/>
</dbReference>
<protein>
    <submittedName>
        <fullName evidence="2">Uncharacterized protein</fullName>
    </submittedName>
</protein>